<proteinExistence type="predicted"/>
<organism evidence="1 2">
    <name type="scientific">Mycena venus</name>
    <dbReference type="NCBI Taxonomy" id="2733690"/>
    <lineage>
        <taxon>Eukaryota</taxon>
        <taxon>Fungi</taxon>
        <taxon>Dikarya</taxon>
        <taxon>Basidiomycota</taxon>
        <taxon>Agaricomycotina</taxon>
        <taxon>Agaricomycetes</taxon>
        <taxon>Agaricomycetidae</taxon>
        <taxon>Agaricales</taxon>
        <taxon>Marasmiineae</taxon>
        <taxon>Mycenaceae</taxon>
        <taxon>Mycena</taxon>
    </lineage>
</organism>
<evidence type="ECO:0000313" key="1">
    <source>
        <dbReference type="EMBL" id="KAF7352060.1"/>
    </source>
</evidence>
<keyword evidence="2" id="KW-1185">Reference proteome</keyword>
<reference evidence="1" key="1">
    <citation type="submission" date="2020-05" db="EMBL/GenBank/DDBJ databases">
        <title>Mycena genomes resolve the evolution of fungal bioluminescence.</title>
        <authorList>
            <person name="Tsai I.J."/>
        </authorList>
    </citation>
    <scope>NUCLEOTIDE SEQUENCE</scope>
    <source>
        <strain evidence="1">CCC161011</strain>
    </source>
</reference>
<sequence>MEGNSSAESQFNLNSTPYDHELASSGMFSDCQNFTVTGETFNNVTNHYTTVSTMPSDFRMIPLGGIDLRYEIRVDIDTGFVNRRERERACVRRVYSAKIEGRMSNVTVAMYQGPDAKEEWHQHIAQCIHPNMVQIYGAASSGAGIHATILNDVYIYAYCSTDLRAASDYVYSALQQELHWDQCTDWIRCSTGRICAELAPKRLFYSSDDLDSILGMQGIFSLSAPNTETMVIDTMMLETYHDICSKSLRRFRKLTMSLSGTANIPAVLRYSPSGLLEDSVEIAALPNVAAHHAGWNAYAAGEVMENGWTRFRSCEAANGSFRLVKWSNLEFWLSQANHIFTRLQITSNFKDYVLVDQVNFEVKLPFTTKPCLPPGFLFLCPTADFNLAPSSFRWPECPAYWSLDPEGADLLTAEEAARLGFPGH</sequence>
<gene>
    <name evidence="1" type="ORF">MVEN_01168700</name>
</gene>
<evidence type="ECO:0000313" key="2">
    <source>
        <dbReference type="Proteomes" id="UP000620124"/>
    </source>
</evidence>
<protein>
    <submittedName>
        <fullName evidence="1">Uncharacterized protein</fullName>
    </submittedName>
</protein>
<dbReference type="AlphaFoldDB" id="A0A8H7CVP6"/>
<name>A0A8H7CVP6_9AGAR</name>
<dbReference type="Proteomes" id="UP000620124">
    <property type="component" value="Unassembled WGS sequence"/>
</dbReference>
<accession>A0A8H7CVP6</accession>
<dbReference type="EMBL" id="JACAZI010000009">
    <property type="protein sequence ID" value="KAF7352060.1"/>
    <property type="molecule type" value="Genomic_DNA"/>
</dbReference>
<comment type="caution">
    <text evidence="1">The sequence shown here is derived from an EMBL/GenBank/DDBJ whole genome shotgun (WGS) entry which is preliminary data.</text>
</comment>